<dbReference type="EMBL" id="Z67970">
    <property type="protein sequence ID" value="CAA91911.1"/>
    <property type="molecule type" value="Genomic_DNA"/>
</dbReference>
<organism evidence="1">
    <name type="scientific">Fowl adenovirus A serotype 1 (strain CELO / Phelps)</name>
    <name type="common">FAdV-1</name>
    <name type="synonym">Avian adenovirus gal1 (strain Phelps)</name>
    <dbReference type="NCBI Taxonomy" id="10553"/>
    <lineage>
        <taxon>Viruses</taxon>
        <taxon>Varidnaviria</taxon>
        <taxon>Bamfordvirae</taxon>
        <taxon>Preplasmiviricota</taxon>
        <taxon>Polisuviricotina</taxon>
        <taxon>Pharingeaviricetes</taxon>
        <taxon>Rowavirales</taxon>
        <taxon>Adenoviridae</taxon>
        <taxon>Aviadenovirus</taxon>
        <taxon>Aviadenovirus ventriculi</taxon>
        <taxon>Fowl aviadenovirus A</taxon>
    </lineage>
</organism>
<name>Q96588_ADEG1</name>
<protein>
    <submittedName>
        <fullName evidence="1">Viral peptide</fullName>
    </submittedName>
</protein>
<organismHost>
    <name type="scientific">Galliformes</name>
    <name type="common">landfowls</name>
    <dbReference type="NCBI Taxonomy" id="8976"/>
</organismHost>
<accession>Q96588</accession>
<evidence type="ECO:0000313" key="1">
    <source>
        <dbReference type="EMBL" id="CAA91911.1"/>
    </source>
</evidence>
<reference evidence="1" key="1">
    <citation type="journal article" date="1996" name="Arch. Virol.">
        <title>Sequence of the avian adenovirus FAV 1 (CELO) DNA encoding the hexon-associated protein pVI and hexon.</title>
        <authorList>
            <person name="Akopian T.A."/>
            <person name="Doronin K.K."/>
            <person name="Karpov V.A."/>
            <person name="Naroditsky B.S."/>
        </authorList>
    </citation>
    <scope>NUCLEOTIDE SEQUENCE</scope>
    <source>
        <strain evidence="1">FAV1</strain>
    </source>
</reference>
<proteinExistence type="predicted"/>
<sequence>MGVVCVHGVLTQIGQLSHIHKVRAERHGPEVVIAQELLVVDGLVGTDGVVPDQRVRPVSGPGFALLCGPYGPAARGDKAGVVTHVVLRRL</sequence>